<gene>
    <name evidence="4" type="ORF">DL796_04945</name>
</gene>
<feature type="chain" id="PRO_5016296851" description="LysM domain-containing protein" evidence="1">
    <location>
        <begin position="25"/>
        <end position="545"/>
    </location>
</feature>
<sequence length="545" mass="60974">MKSSRGILCSAVLLIALLAPQCFAEDWLYTVRKGDTIWGLSHKYLKDPLKFQEIQKYNNVKLDRQLPPGVTLKFPMEYLKFAPAEVSVSAINGEAYFVRRGVRATLNKAHKLVLGDILVTNKNSSVALLFADGSELLLGESSELIFDVQTKWGETGMVDSRVRLMQGSAEGRVEHLRGPGANFEVQTPSAVATVRGTEFRVRLDKEDDGIVFNEVNEGTVSVQLHENKESVKEGYGLITSAKLPLAKPKELLAEPKLVNPRSKYLGHPVTLTWQPIDEAKSYQVELFKDKALTTLVHKAQVSSHQVSLPEVNLGEYSLRLRAIDKDGLQGLNTIHHFTISPVPRSPQLKAFDEQYIAGQPLEFSWEESVSATQYRWQLAKDRQFRNIVTQQELKNNTHQLPEGLPAGTYYWRVAAGNIHGFGQYSTLKRFDVKRPKPPELSLSDKTITTEDTLTVDWQAVPLAEQYLWQVSSDETFSNIVSEGKSQTSHLVLEELPESELYIRVAAHGPYNQGRFSETKSVVVEPEGNGKTAFGIGSILLFILIL</sequence>
<dbReference type="InterPro" id="IPR016930">
    <property type="entry name" value="UCP029644"/>
</dbReference>
<evidence type="ECO:0000313" key="5">
    <source>
        <dbReference type="Proteomes" id="UP000247689"/>
    </source>
</evidence>
<dbReference type="SUPFAM" id="SSF54106">
    <property type="entry name" value="LysM domain"/>
    <property type="match status" value="1"/>
</dbReference>
<evidence type="ECO:0000313" key="4">
    <source>
        <dbReference type="EMBL" id="PXF64489.1"/>
    </source>
</evidence>
<evidence type="ECO:0000259" key="3">
    <source>
        <dbReference type="PROSITE" id="PS51782"/>
    </source>
</evidence>
<dbReference type="PANTHER" id="PTHR38731:SF1">
    <property type="entry name" value="FECR PROTEIN DOMAIN-CONTAINING PROTEIN"/>
    <property type="match status" value="1"/>
</dbReference>
<reference evidence="4 5" key="1">
    <citation type="submission" date="2018-05" db="EMBL/GenBank/DDBJ databases">
        <title>Kangiella spongicola genome sequence.</title>
        <authorList>
            <person name="Maclea K.S."/>
            <person name="Goen A.E."/>
            <person name="Kelley C."/>
            <person name="Underriner A."/>
            <person name="Silverwood T."/>
            <person name="Trachtenberg A.M."/>
        </authorList>
    </citation>
    <scope>NUCLEOTIDE SEQUENCE [LARGE SCALE GENOMIC DNA]</scope>
    <source>
        <strain evidence="4 5">ATCC BAA-2076</strain>
    </source>
</reference>
<feature type="domain" description="Fibronectin type-III" evidence="2">
    <location>
        <begin position="434"/>
        <end position="526"/>
    </location>
</feature>
<dbReference type="SUPFAM" id="SSF49265">
    <property type="entry name" value="Fibronectin type III"/>
    <property type="match status" value="1"/>
</dbReference>
<dbReference type="CDD" id="cd00118">
    <property type="entry name" value="LysM"/>
    <property type="match status" value="1"/>
</dbReference>
<accession>A0A318DEE4</accession>
<keyword evidence="5" id="KW-1185">Reference proteome</keyword>
<dbReference type="Gene3D" id="2.60.40.10">
    <property type="entry name" value="Immunoglobulins"/>
    <property type="match status" value="3"/>
</dbReference>
<dbReference type="AlphaFoldDB" id="A0A318DEE4"/>
<dbReference type="Pfam" id="PF04773">
    <property type="entry name" value="FecR"/>
    <property type="match status" value="1"/>
</dbReference>
<protein>
    <recommendedName>
        <fullName evidence="6">LysM domain-containing protein</fullName>
    </recommendedName>
</protein>
<keyword evidence="1" id="KW-0732">Signal</keyword>
<dbReference type="EMBL" id="QICH01000001">
    <property type="protein sequence ID" value="PXF64489.1"/>
    <property type="molecule type" value="Genomic_DNA"/>
</dbReference>
<feature type="domain" description="LysM" evidence="3">
    <location>
        <begin position="27"/>
        <end position="74"/>
    </location>
</feature>
<comment type="caution">
    <text evidence="4">The sequence shown here is derived from an EMBL/GenBank/DDBJ whole genome shotgun (WGS) entry which is preliminary data.</text>
</comment>
<dbReference type="PIRSF" id="PIRSF029644">
    <property type="entry name" value="UCP029644"/>
    <property type="match status" value="1"/>
</dbReference>
<dbReference type="PROSITE" id="PS50853">
    <property type="entry name" value="FN3"/>
    <property type="match status" value="1"/>
</dbReference>
<dbReference type="InterPro" id="IPR006860">
    <property type="entry name" value="FecR"/>
</dbReference>
<dbReference type="RefSeq" id="WP_110200538.1">
    <property type="nucleotide sequence ID" value="NZ_QICH01000001.1"/>
</dbReference>
<organism evidence="4 5">
    <name type="scientific">Kangiella spongicola</name>
    <dbReference type="NCBI Taxonomy" id="796379"/>
    <lineage>
        <taxon>Bacteria</taxon>
        <taxon>Pseudomonadati</taxon>
        <taxon>Pseudomonadota</taxon>
        <taxon>Gammaproteobacteria</taxon>
        <taxon>Kangiellales</taxon>
        <taxon>Kangiellaceae</taxon>
        <taxon>Kangiella</taxon>
    </lineage>
</organism>
<dbReference type="SMART" id="SM00257">
    <property type="entry name" value="LysM"/>
    <property type="match status" value="1"/>
</dbReference>
<proteinExistence type="predicted"/>
<dbReference type="OrthoDB" id="9813091at2"/>
<dbReference type="InterPro" id="IPR013783">
    <property type="entry name" value="Ig-like_fold"/>
</dbReference>
<dbReference type="InterPro" id="IPR018392">
    <property type="entry name" value="LysM"/>
</dbReference>
<dbReference type="Gene3D" id="2.60.120.1440">
    <property type="match status" value="1"/>
</dbReference>
<evidence type="ECO:0008006" key="6">
    <source>
        <dbReference type="Google" id="ProtNLM"/>
    </source>
</evidence>
<dbReference type="Gene3D" id="3.10.350.10">
    <property type="entry name" value="LysM domain"/>
    <property type="match status" value="1"/>
</dbReference>
<evidence type="ECO:0000256" key="1">
    <source>
        <dbReference type="SAM" id="SignalP"/>
    </source>
</evidence>
<dbReference type="PROSITE" id="PS51782">
    <property type="entry name" value="LYSM"/>
    <property type="match status" value="1"/>
</dbReference>
<evidence type="ECO:0000259" key="2">
    <source>
        <dbReference type="PROSITE" id="PS50853"/>
    </source>
</evidence>
<feature type="signal peptide" evidence="1">
    <location>
        <begin position="1"/>
        <end position="24"/>
    </location>
</feature>
<dbReference type="Proteomes" id="UP000247689">
    <property type="component" value="Unassembled WGS sequence"/>
</dbReference>
<dbReference type="InterPro" id="IPR036779">
    <property type="entry name" value="LysM_dom_sf"/>
</dbReference>
<name>A0A318DEE4_9GAMM</name>
<dbReference type="PANTHER" id="PTHR38731">
    <property type="entry name" value="LIPL45-RELATED LIPOPROTEIN-RELATED"/>
    <property type="match status" value="1"/>
</dbReference>
<dbReference type="Pfam" id="PF01476">
    <property type="entry name" value="LysM"/>
    <property type="match status" value="1"/>
</dbReference>
<dbReference type="InterPro" id="IPR036116">
    <property type="entry name" value="FN3_sf"/>
</dbReference>
<dbReference type="InterPro" id="IPR003961">
    <property type="entry name" value="FN3_dom"/>
</dbReference>